<organism evidence="6 7">
    <name type="scientific">Methylophaga thalassica</name>
    <dbReference type="NCBI Taxonomy" id="40223"/>
    <lineage>
        <taxon>Bacteria</taxon>
        <taxon>Pseudomonadati</taxon>
        <taxon>Pseudomonadota</taxon>
        <taxon>Gammaproteobacteria</taxon>
        <taxon>Thiotrichales</taxon>
        <taxon>Piscirickettsiaceae</taxon>
        <taxon>Methylophaga</taxon>
    </lineage>
</organism>
<evidence type="ECO:0000256" key="4">
    <source>
        <dbReference type="ARBA" id="ARBA00029440"/>
    </source>
</evidence>
<keyword evidence="7" id="KW-1185">Reference proteome</keyword>
<evidence type="ECO:0000313" key="7">
    <source>
        <dbReference type="Proteomes" id="UP001161423"/>
    </source>
</evidence>
<comment type="similarity">
    <text evidence="1 5">Belongs to the HisA/HisF family.</text>
</comment>
<keyword evidence="3 5" id="KW-0368">Histidine biosynthesis</keyword>
<dbReference type="Proteomes" id="UP001161423">
    <property type="component" value="Unassembled WGS sequence"/>
</dbReference>
<dbReference type="Gene3D" id="3.20.20.70">
    <property type="entry name" value="Aldolase class I"/>
    <property type="match status" value="1"/>
</dbReference>
<sequence>MDIIPVIDIRDGIVVHAKGGDRANYQPLTSLLTSSVIPEDVIGDLLAWYPFQQLYIADLDAIEKGVHHPQRYKNILAAFPRLNIWLDAGIAGMEDYLCYSDTSRLFLVLGSETLKDISLLEKSGPNVEKQPILSLDKKSGQLLGHGAIHESVYWTDRCIAMSLDNIGANQGPDFEWLKLLMEAKQSVSWYAAGGVRSGDDLERLLEMGVAGALIASALHTGKLSKSAIENLSRDITLP</sequence>
<comment type="pathway">
    <text evidence="4">Amino-acid biosynthesis.</text>
</comment>
<dbReference type="EMBL" id="BSND01000006">
    <property type="protein sequence ID" value="GLQ00352.1"/>
    <property type="molecule type" value="Genomic_DNA"/>
</dbReference>
<evidence type="ECO:0000256" key="2">
    <source>
        <dbReference type="ARBA" id="ARBA00022605"/>
    </source>
</evidence>
<reference evidence="6" key="2">
    <citation type="submission" date="2023-01" db="EMBL/GenBank/DDBJ databases">
        <title>Draft genome sequence of Methylophaga thalassica strain NBRC 102424.</title>
        <authorList>
            <person name="Sun Q."/>
            <person name="Mori K."/>
        </authorList>
    </citation>
    <scope>NUCLEOTIDE SEQUENCE</scope>
    <source>
        <strain evidence="6">NBRC 102424</strain>
    </source>
</reference>
<evidence type="ECO:0000256" key="1">
    <source>
        <dbReference type="ARBA" id="ARBA00009667"/>
    </source>
</evidence>
<comment type="caution">
    <text evidence="6">The sequence shown here is derived from an EMBL/GenBank/DDBJ whole genome shotgun (WGS) entry which is preliminary data.</text>
</comment>
<reference evidence="6" key="1">
    <citation type="journal article" date="2014" name="Int. J. Syst. Evol. Microbiol.">
        <title>Complete genome of a new Firmicutes species belonging to the dominant human colonic microbiota ('Ruminococcus bicirculans') reveals two chromosomes and a selective capacity to utilize plant glucans.</title>
        <authorList>
            <consortium name="NISC Comparative Sequencing Program"/>
            <person name="Wegmann U."/>
            <person name="Louis P."/>
            <person name="Goesmann A."/>
            <person name="Henrissat B."/>
            <person name="Duncan S.H."/>
            <person name="Flint H.J."/>
        </authorList>
    </citation>
    <scope>NUCLEOTIDE SEQUENCE</scope>
    <source>
        <strain evidence="6">NBRC 102424</strain>
    </source>
</reference>
<dbReference type="RefSeq" id="WP_284723353.1">
    <property type="nucleotide sequence ID" value="NZ_BSND01000006.1"/>
</dbReference>
<evidence type="ECO:0000256" key="3">
    <source>
        <dbReference type="ARBA" id="ARBA00023102"/>
    </source>
</evidence>
<dbReference type="PANTHER" id="PTHR43090">
    <property type="entry name" value="1-(5-PHOSPHORIBOSYL)-5-[(5-PHOSPHORIBOSYLAMINO)METHYLIDENEAMINO] IMIDAZOLE-4-CARBOXAMIDE ISOMERASE"/>
    <property type="match status" value="1"/>
</dbReference>
<proteinExistence type="inferred from homology"/>
<gene>
    <name evidence="6" type="ORF">GCM10007891_22050</name>
</gene>
<dbReference type="PANTHER" id="PTHR43090:SF2">
    <property type="entry name" value="1-(5-PHOSPHORIBOSYL)-5-[(5-PHOSPHORIBOSYLAMINO)METHYLIDENEAMINO] IMIDAZOLE-4-CARBOXAMIDE ISOMERASE"/>
    <property type="match status" value="1"/>
</dbReference>
<name>A0ABQ5TW23_9GAMM</name>
<dbReference type="InterPro" id="IPR044524">
    <property type="entry name" value="Isoase_HisA-like"/>
</dbReference>
<keyword evidence="2 5" id="KW-0028">Amino-acid biosynthesis</keyword>
<accession>A0ABQ5TW23</accession>
<dbReference type="SUPFAM" id="SSF51366">
    <property type="entry name" value="Ribulose-phoshate binding barrel"/>
    <property type="match status" value="1"/>
</dbReference>
<protein>
    <submittedName>
        <fullName evidence="6">Nickel transporter</fullName>
    </submittedName>
</protein>
<dbReference type="InterPro" id="IPR006062">
    <property type="entry name" value="His_biosynth"/>
</dbReference>
<evidence type="ECO:0000256" key="5">
    <source>
        <dbReference type="RuleBase" id="RU003657"/>
    </source>
</evidence>
<evidence type="ECO:0000313" key="6">
    <source>
        <dbReference type="EMBL" id="GLQ00352.1"/>
    </source>
</evidence>
<dbReference type="InterPro" id="IPR011060">
    <property type="entry name" value="RibuloseP-bd_barrel"/>
</dbReference>
<dbReference type="InterPro" id="IPR013785">
    <property type="entry name" value="Aldolase_TIM"/>
</dbReference>
<dbReference type="Pfam" id="PF00977">
    <property type="entry name" value="His_biosynth"/>
    <property type="match status" value="1"/>
</dbReference>
<dbReference type="CDD" id="cd04723">
    <property type="entry name" value="HisA_HisF"/>
    <property type="match status" value="1"/>
</dbReference>